<dbReference type="Pfam" id="PF06803">
    <property type="entry name" value="DUF1232"/>
    <property type="match status" value="1"/>
</dbReference>
<sequence length="128" mass="14471">MMEKLKRRAQVLKRDAYALTIAVRDPRVPWYARVFLGLVVAHTFSPIDLIPDFVPVLGYLDDLIITPLGIALALKMIPPEAMADARRQSEEWMQQGKPVSRAGAILVISVWLVVLTVLVWLIVRQVIE</sequence>
<evidence type="ECO:0000313" key="8">
    <source>
        <dbReference type="Proteomes" id="UP000050514"/>
    </source>
</evidence>
<dbReference type="PATRIC" id="fig|360411.5.peg.3599"/>
<dbReference type="Proteomes" id="UP000050514">
    <property type="component" value="Unassembled WGS sequence"/>
</dbReference>
<dbReference type="RefSeq" id="WP_061913555.1">
    <property type="nucleotide sequence ID" value="NZ_DF967971.1"/>
</dbReference>
<evidence type="ECO:0000256" key="4">
    <source>
        <dbReference type="ARBA" id="ARBA00023136"/>
    </source>
</evidence>
<feature type="transmembrane region" description="Helical" evidence="5">
    <location>
        <begin position="98"/>
        <end position="123"/>
    </location>
</feature>
<keyword evidence="8" id="KW-1185">Reference proteome</keyword>
<keyword evidence="4 5" id="KW-0472">Membrane</keyword>
<accession>A0A0P6XBF2</accession>
<reference evidence="7 8" key="1">
    <citation type="submission" date="2015-07" db="EMBL/GenBank/DDBJ databases">
        <title>Draft genome of Bellilinea caldifistulae DSM 17877.</title>
        <authorList>
            <person name="Hemp J."/>
            <person name="Ward L.M."/>
            <person name="Pace L.A."/>
            <person name="Fischer W.W."/>
        </authorList>
    </citation>
    <scope>NUCLEOTIDE SEQUENCE [LARGE SCALE GENOMIC DNA]</scope>
    <source>
        <strain evidence="7 8">GOMI-1</strain>
    </source>
</reference>
<comment type="subcellular location">
    <subcellularLocation>
        <location evidence="1">Endomembrane system</location>
        <topology evidence="1">Multi-pass membrane protein</topology>
    </subcellularLocation>
</comment>
<keyword evidence="3 5" id="KW-1133">Transmembrane helix</keyword>
<evidence type="ECO:0000313" key="7">
    <source>
        <dbReference type="EMBL" id="KPL77617.1"/>
    </source>
</evidence>
<dbReference type="GO" id="GO:0012505">
    <property type="term" value="C:endomembrane system"/>
    <property type="evidence" value="ECO:0007669"/>
    <property type="project" value="UniProtKB-SubCell"/>
</dbReference>
<protein>
    <submittedName>
        <fullName evidence="7">Membrane protein</fullName>
    </submittedName>
</protein>
<dbReference type="EMBL" id="LGHJ01000009">
    <property type="protein sequence ID" value="KPL77617.1"/>
    <property type="molecule type" value="Genomic_DNA"/>
</dbReference>
<evidence type="ECO:0000259" key="6">
    <source>
        <dbReference type="Pfam" id="PF06803"/>
    </source>
</evidence>
<feature type="domain" description="DUF1232" evidence="6">
    <location>
        <begin position="32"/>
        <end position="68"/>
    </location>
</feature>
<organism evidence="7 8">
    <name type="scientific">Bellilinea caldifistulae</name>
    <dbReference type="NCBI Taxonomy" id="360411"/>
    <lineage>
        <taxon>Bacteria</taxon>
        <taxon>Bacillati</taxon>
        <taxon>Chloroflexota</taxon>
        <taxon>Anaerolineae</taxon>
        <taxon>Anaerolineales</taxon>
        <taxon>Anaerolineaceae</taxon>
        <taxon>Bellilinea</taxon>
    </lineage>
</organism>
<evidence type="ECO:0000256" key="2">
    <source>
        <dbReference type="ARBA" id="ARBA00022692"/>
    </source>
</evidence>
<name>A0A0P6XBF2_9CHLR</name>
<evidence type="ECO:0000256" key="1">
    <source>
        <dbReference type="ARBA" id="ARBA00004127"/>
    </source>
</evidence>
<dbReference type="AlphaFoldDB" id="A0A0P6XBF2"/>
<dbReference type="OrthoDB" id="9800202at2"/>
<dbReference type="STRING" id="360411.AC812_03605"/>
<comment type="caution">
    <text evidence="7">The sequence shown here is derived from an EMBL/GenBank/DDBJ whole genome shotgun (WGS) entry which is preliminary data.</text>
</comment>
<evidence type="ECO:0000256" key="5">
    <source>
        <dbReference type="SAM" id="Phobius"/>
    </source>
</evidence>
<gene>
    <name evidence="7" type="ORF">AC812_03605</name>
</gene>
<dbReference type="InterPro" id="IPR010652">
    <property type="entry name" value="DUF1232"/>
</dbReference>
<keyword evidence="2 5" id="KW-0812">Transmembrane</keyword>
<evidence type="ECO:0000256" key="3">
    <source>
        <dbReference type="ARBA" id="ARBA00022989"/>
    </source>
</evidence>
<proteinExistence type="predicted"/>